<evidence type="ECO:0008006" key="3">
    <source>
        <dbReference type="Google" id="ProtNLM"/>
    </source>
</evidence>
<dbReference type="Gene3D" id="3.90.226.10">
    <property type="entry name" value="2-enoyl-CoA Hydratase, Chain A, domain 1"/>
    <property type="match status" value="1"/>
</dbReference>
<evidence type="ECO:0000313" key="1">
    <source>
        <dbReference type="EMBL" id="QUF03392.1"/>
    </source>
</evidence>
<sequence length="173" mass="17787">MVLTLHVLDEVAVVRADRPLECELGPLLEVLPVVASRGAGVLHGCFLPASGPREVALAPRCQVAAQRALLVRVCASLAASGIPLIAAVDGHAGGSGWELASACGSRVLAQEAVVVGLTGGRVLHGRALDAAAALRTGLVDRVAPAWRVVLDAIELAAERKRLPHPARACRTTA</sequence>
<reference evidence="1" key="1">
    <citation type="submission" date="2021-04" db="EMBL/GenBank/DDBJ databases">
        <title>Genomic sequence of Actinosynnema pretiosum subsp. pretiosum ATCC 31280 (C-14919).</title>
        <authorList>
            <person name="Bai L."/>
            <person name="Wang X."/>
            <person name="Xiao Y."/>
        </authorList>
    </citation>
    <scope>NUCLEOTIDE SEQUENCE</scope>
    <source>
        <strain evidence="1">ATCC 31280</strain>
    </source>
</reference>
<accession>A0AA45R324</accession>
<proteinExistence type="predicted"/>
<protein>
    <recommendedName>
        <fullName evidence="3">Enoyl-CoA hydratase</fullName>
    </recommendedName>
</protein>
<dbReference type="SUPFAM" id="SSF52096">
    <property type="entry name" value="ClpP/crotonase"/>
    <property type="match status" value="1"/>
</dbReference>
<gene>
    <name evidence="1" type="ORF">KCV87_28905</name>
</gene>
<dbReference type="InterPro" id="IPR029045">
    <property type="entry name" value="ClpP/crotonase-like_dom_sf"/>
</dbReference>
<name>A0AA45R324_9PSEU</name>
<organism evidence="1 2">
    <name type="scientific">Actinosynnema pretiosum subsp. pretiosum</name>
    <dbReference type="NCBI Taxonomy" id="103721"/>
    <lineage>
        <taxon>Bacteria</taxon>
        <taxon>Bacillati</taxon>
        <taxon>Actinomycetota</taxon>
        <taxon>Actinomycetes</taxon>
        <taxon>Pseudonocardiales</taxon>
        <taxon>Pseudonocardiaceae</taxon>
        <taxon>Actinosynnema</taxon>
    </lineage>
</organism>
<evidence type="ECO:0000313" key="2">
    <source>
        <dbReference type="Proteomes" id="UP000677152"/>
    </source>
</evidence>
<dbReference type="Proteomes" id="UP000677152">
    <property type="component" value="Chromosome"/>
</dbReference>
<dbReference type="AlphaFoldDB" id="A0AA45R324"/>
<dbReference type="EMBL" id="CP073249">
    <property type="protein sequence ID" value="QUF03392.1"/>
    <property type="molecule type" value="Genomic_DNA"/>
</dbReference>